<name>A0AAJ4ZCV8_PANPU</name>
<proteinExistence type="predicted"/>
<dbReference type="Proteomes" id="UP000254589">
    <property type="component" value="Unassembled WGS sequence"/>
</dbReference>
<comment type="caution">
    <text evidence="1">The sequence shown here is derived from an EMBL/GenBank/DDBJ whole genome shotgun (WGS) entry which is preliminary data.</text>
</comment>
<gene>
    <name evidence="1" type="ORF">NCTC13159_02383</name>
</gene>
<evidence type="ECO:0000313" key="2">
    <source>
        <dbReference type="Proteomes" id="UP000254589"/>
    </source>
</evidence>
<dbReference type="EMBL" id="UGSJ01000001">
    <property type="protein sequence ID" value="SUA90896.1"/>
    <property type="molecule type" value="Genomic_DNA"/>
</dbReference>
<dbReference type="SUPFAM" id="SSF56059">
    <property type="entry name" value="Glutathione synthetase ATP-binding domain-like"/>
    <property type="match status" value="1"/>
</dbReference>
<dbReference type="RefSeq" id="WP_115088996.1">
    <property type="nucleotide sequence ID" value="NZ_CP010310.2"/>
</dbReference>
<dbReference type="Gene3D" id="3.30.1490.270">
    <property type="match status" value="1"/>
</dbReference>
<evidence type="ECO:0000313" key="1">
    <source>
        <dbReference type="EMBL" id="SUA90896.1"/>
    </source>
</evidence>
<protein>
    <submittedName>
        <fullName evidence="1">Glutathionylspermidine synthase</fullName>
    </submittedName>
</protein>
<accession>A0AAJ4ZCV8</accession>
<dbReference type="AlphaFoldDB" id="A0AAJ4ZCV8"/>
<reference evidence="1 2" key="1">
    <citation type="submission" date="2018-06" db="EMBL/GenBank/DDBJ databases">
        <authorList>
            <consortium name="Pathogen Informatics"/>
            <person name="Doyle S."/>
        </authorList>
    </citation>
    <scope>NUCLEOTIDE SEQUENCE [LARGE SCALE GENOMIC DNA]</scope>
    <source>
        <strain evidence="1 2">NCTC13159</strain>
    </source>
</reference>
<sequence>MSQQTYYSLDDAPATAFFRAFSEAASEQVSKGMVSLKERLVASPIAISTGLASEVGEATIRLINLIYSLPDRLFSGDMRAFGKACGFSDDHISAMTVLPSTSCAPFARSDAYLTNDGWKFTEFNIGSSIGGFHLDEALKTIEHHPLVAAHISAQKFTRKDTARLWAAMVISEANKFRSDSGILNIRIVASLDYRLRFAHWNEAMAQSLRKLGANVTVCEIGNLEVRADGVYMNKKRIHYVYRLFGASDICRHPELYSPLINSAKEGNIGIGMPLDSRLFSNKATLALLWDPIYVSSYSESELADIRRYVPKTLLLTEKVLADVLALQSSLVAKPVNGECGKGVIFGEDFTVSEWASHLRDLLASNVPYVLQQRIFASTSSLIGWSSDSGLSADTFGLVFGAFAIDSRYAGLMVRATPFGGKVLSYAADSYTGMVFESDAI</sequence>
<organism evidence="1 2">
    <name type="scientific">Pandoraea pulmonicola</name>
    <dbReference type="NCBI Taxonomy" id="93221"/>
    <lineage>
        <taxon>Bacteria</taxon>
        <taxon>Pseudomonadati</taxon>
        <taxon>Pseudomonadota</taxon>
        <taxon>Betaproteobacteria</taxon>
        <taxon>Burkholderiales</taxon>
        <taxon>Burkholderiaceae</taxon>
        <taxon>Pandoraea</taxon>
    </lineage>
</organism>